<dbReference type="Gene3D" id="3.30.2010.10">
    <property type="entry name" value="Metalloproteases ('zincins'), catalytic domain"/>
    <property type="match status" value="1"/>
</dbReference>
<organism evidence="2 3">
    <name type="scientific">Candidatus Desulfacyla euxinica</name>
    <dbReference type="NCBI Taxonomy" id="2841693"/>
    <lineage>
        <taxon>Bacteria</taxon>
        <taxon>Deltaproteobacteria</taxon>
        <taxon>Candidatus Desulfacyla</taxon>
    </lineage>
</organism>
<protein>
    <submittedName>
        <fullName evidence="2">M48 family metallopeptidase</fullName>
    </submittedName>
</protein>
<evidence type="ECO:0000313" key="2">
    <source>
        <dbReference type="EMBL" id="MBC8178199.1"/>
    </source>
</evidence>
<dbReference type="PANTHER" id="PTHR30399:SF1">
    <property type="entry name" value="UTP PYROPHOSPHATASE"/>
    <property type="match status" value="1"/>
</dbReference>
<dbReference type="InterPro" id="IPR053136">
    <property type="entry name" value="UTP_pyrophosphatase-like"/>
</dbReference>
<accession>A0A8J6N2F1</accession>
<proteinExistence type="predicted"/>
<dbReference type="Pfam" id="PF01863">
    <property type="entry name" value="YgjP-like"/>
    <property type="match status" value="1"/>
</dbReference>
<reference evidence="2 3" key="1">
    <citation type="submission" date="2020-08" db="EMBL/GenBank/DDBJ databases">
        <title>Bridging the membrane lipid divide: bacteria of the FCB group superphylum have the potential to synthesize archaeal ether lipids.</title>
        <authorList>
            <person name="Villanueva L."/>
            <person name="Von Meijenfeldt F.A.B."/>
            <person name="Westbye A.B."/>
            <person name="Yadav S."/>
            <person name="Hopmans E.C."/>
            <person name="Dutilh B.E."/>
            <person name="Sinninghe Damste J.S."/>
        </authorList>
    </citation>
    <scope>NUCLEOTIDE SEQUENCE [LARGE SCALE GENOMIC DNA]</scope>
    <source>
        <strain evidence="2">NIOZ-UU27</strain>
    </source>
</reference>
<evidence type="ECO:0000259" key="1">
    <source>
        <dbReference type="Pfam" id="PF01863"/>
    </source>
</evidence>
<dbReference type="AlphaFoldDB" id="A0A8J6N2F1"/>
<gene>
    <name evidence="2" type="ORF">H8E19_12410</name>
</gene>
<comment type="caution">
    <text evidence="2">The sequence shown here is derived from an EMBL/GenBank/DDBJ whole genome shotgun (WGS) entry which is preliminary data.</text>
</comment>
<evidence type="ECO:0000313" key="3">
    <source>
        <dbReference type="Proteomes" id="UP000650524"/>
    </source>
</evidence>
<dbReference type="Proteomes" id="UP000650524">
    <property type="component" value="Unassembled WGS sequence"/>
</dbReference>
<feature type="domain" description="YgjP-like metallopeptidase" evidence="1">
    <location>
        <begin position="86"/>
        <end position="199"/>
    </location>
</feature>
<dbReference type="PANTHER" id="PTHR30399">
    <property type="entry name" value="UNCHARACTERIZED PROTEIN YGJP"/>
    <property type="match status" value="1"/>
</dbReference>
<name>A0A8J6N2F1_9DELT</name>
<sequence>MKIRHAIPHRLLRGSSFVKSETIQLEGVGRILFERSGRAKNINISVRPFYGVRVAVPFGVSFKKAREFACSKRDWIQKHLTKMRQVEQSHQILSQNFKNINRTDARKILVQRLDELANKHGLKYNRVFVRNQKTRWGSCSSKNNISLNAKLVKLPEKLMDYIILHELVHTRVKNHGKKFYAELGRFVADQKSLDSELKEYGAGLL</sequence>
<dbReference type="EMBL" id="JACNJD010000263">
    <property type="protein sequence ID" value="MBC8178199.1"/>
    <property type="molecule type" value="Genomic_DNA"/>
</dbReference>
<dbReference type="CDD" id="cd07344">
    <property type="entry name" value="M48_yhfN_like"/>
    <property type="match status" value="1"/>
</dbReference>
<dbReference type="InterPro" id="IPR002725">
    <property type="entry name" value="YgjP-like_metallopeptidase"/>
</dbReference>